<feature type="region of interest" description="Disordered" evidence="2">
    <location>
        <begin position="64"/>
        <end position="93"/>
    </location>
</feature>
<evidence type="ECO:0000256" key="1">
    <source>
        <dbReference type="SAM" id="Coils"/>
    </source>
</evidence>
<sequence length="332" mass="38031">MWKVPDPDPGGPTQQGAPSEQSSQELSDLKDQNEQQKLMIAQLKEMLRKEQSNVTQEKVEEYVNTLSKSKGKKSRLKRDESGSAERTASSSSIDNIKKGKLNLLRSSWKKTSKAKLAERGKNQRGIEEMVIQLKAQLNDSQQLISLAPVTLSDRKNLEYNRNSSPEELYNILLTKEKQITELANKTQRQEAMILDLQENVKEKDSVIDARTKAITLMTENLSKKGKNTLDELDDTKEQMRKMQENFVTLETEMKARQVKLLNDLKAKNLEITELQENNSKLLEEKTEYMRIIEENKALIVTGEDNTIEELREQLNALRTENEKKLGANIRAK</sequence>
<feature type="coiled-coil region" evidence="1">
    <location>
        <begin position="225"/>
        <end position="327"/>
    </location>
</feature>
<dbReference type="EMBL" id="JAPWTK010000053">
    <property type="protein sequence ID" value="KAJ8953811.1"/>
    <property type="molecule type" value="Genomic_DNA"/>
</dbReference>
<feature type="region of interest" description="Disordered" evidence="2">
    <location>
        <begin position="1"/>
        <end position="33"/>
    </location>
</feature>
<protein>
    <submittedName>
        <fullName evidence="3">Uncharacterized protein</fullName>
    </submittedName>
</protein>
<evidence type="ECO:0000313" key="3">
    <source>
        <dbReference type="EMBL" id="KAJ8953811.1"/>
    </source>
</evidence>
<gene>
    <name evidence="3" type="ORF">NQ318_006659</name>
</gene>
<organism evidence="3 4">
    <name type="scientific">Aromia moschata</name>
    <dbReference type="NCBI Taxonomy" id="1265417"/>
    <lineage>
        <taxon>Eukaryota</taxon>
        <taxon>Metazoa</taxon>
        <taxon>Ecdysozoa</taxon>
        <taxon>Arthropoda</taxon>
        <taxon>Hexapoda</taxon>
        <taxon>Insecta</taxon>
        <taxon>Pterygota</taxon>
        <taxon>Neoptera</taxon>
        <taxon>Endopterygota</taxon>
        <taxon>Coleoptera</taxon>
        <taxon>Polyphaga</taxon>
        <taxon>Cucujiformia</taxon>
        <taxon>Chrysomeloidea</taxon>
        <taxon>Cerambycidae</taxon>
        <taxon>Cerambycinae</taxon>
        <taxon>Callichromatini</taxon>
        <taxon>Aromia</taxon>
    </lineage>
</organism>
<dbReference type="Proteomes" id="UP001162162">
    <property type="component" value="Unassembled WGS sequence"/>
</dbReference>
<keyword evidence="4" id="KW-1185">Reference proteome</keyword>
<evidence type="ECO:0000313" key="4">
    <source>
        <dbReference type="Proteomes" id="UP001162162"/>
    </source>
</evidence>
<accession>A0AAV8YSJ0</accession>
<comment type="caution">
    <text evidence="3">The sequence shown here is derived from an EMBL/GenBank/DDBJ whole genome shotgun (WGS) entry which is preliminary data.</text>
</comment>
<proteinExistence type="predicted"/>
<name>A0AAV8YSJ0_9CUCU</name>
<dbReference type="AlphaFoldDB" id="A0AAV8YSJ0"/>
<feature type="compositionally biased region" description="Polar residues" evidence="2">
    <location>
        <begin position="14"/>
        <end position="26"/>
    </location>
</feature>
<evidence type="ECO:0000256" key="2">
    <source>
        <dbReference type="SAM" id="MobiDB-lite"/>
    </source>
</evidence>
<keyword evidence="1" id="KW-0175">Coiled coil</keyword>
<reference evidence="3" key="1">
    <citation type="journal article" date="2023" name="Insect Mol. Biol.">
        <title>Genome sequencing provides insights into the evolution of gene families encoding plant cell wall-degrading enzymes in longhorned beetles.</title>
        <authorList>
            <person name="Shin N.R."/>
            <person name="Okamura Y."/>
            <person name="Kirsch R."/>
            <person name="Pauchet Y."/>
        </authorList>
    </citation>
    <scope>NUCLEOTIDE SEQUENCE</scope>
    <source>
        <strain evidence="3">AMC_N1</strain>
    </source>
</reference>